<evidence type="ECO:0000256" key="9">
    <source>
        <dbReference type="SAM" id="Phobius"/>
    </source>
</evidence>
<evidence type="ECO:0000256" key="8">
    <source>
        <dbReference type="PROSITE-ProRule" id="PRU00023"/>
    </source>
</evidence>
<keyword evidence="9" id="KW-1133">Transmembrane helix</keyword>
<dbReference type="Proteomes" id="UP000663870">
    <property type="component" value="Unassembled WGS sequence"/>
</dbReference>
<feature type="transmembrane region" description="Helical" evidence="9">
    <location>
        <begin position="949"/>
        <end position="975"/>
    </location>
</feature>
<evidence type="ECO:0000256" key="6">
    <source>
        <dbReference type="ARBA" id="ARBA00023180"/>
    </source>
</evidence>
<dbReference type="InterPro" id="IPR052076">
    <property type="entry name" value="TRP_cation_channel"/>
</dbReference>
<dbReference type="PANTHER" id="PTHR47143">
    <property type="entry name" value="TRANSIENT RECEPTOR POTENTIAL CATION CHANNEL PROTEIN PAINLESS"/>
    <property type="match status" value="1"/>
</dbReference>
<keyword evidence="6" id="KW-0325">Glycoprotein</keyword>
<feature type="transmembrane region" description="Helical" evidence="9">
    <location>
        <begin position="910"/>
        <end position="929"/>
    </location>
</feature>
<keyword evidence="4 8" id="KW-0040">ANK repeat</keyword>
<dbReference type="PROSITE" id="PS50088">
    <property type="entry name" value="ANK_REPEAT"/>
    <property type="match status" value="5"/>
</dbReference>
<evidence type="ECO:0008006" key="12">
    <source>
        <dbReference type="Google" id="ProtNLM"/>
    </source>
</evidence>
<dbReference type="SUPFAM" id="SSF48403">
    <property type="entry name" value="Ankyrin repeat"/>
    <property type="match status" value="4"/>
</dbReference>
<evidence type="ECO:0000256" key="5">
    <source>
        <dbReference type="ARBA" id="ARBA00023065"/>
    </source>
</evidence>
<keyword evidence="9" id="KW-0812">Transmembrane</keyword>
<evidence type="ECO:0000256" key="3">
    <source>
        <dbReference type="ARBA" id="ARBA00022737"/>
    </source>
</evidence>
<accession>A0A815DAV1</accession>
<dbReference type="Pfam" id="PF12796">
    <property type="entry name" value="Ank_2"/>
    <property type="match status" value="6"/>
</dbReference>
<reference evidence="10" key="1">
    <citation type="submission" date="2021-02" db="EMBL/GenBank/DDBJ databases">
        <authorList>
            <person name="Nowell W R."/>
        </authorList>
    </citation>
    <scope>NUCLEOTIDE SEQUENCE</scope>
</reference>
<evidence type="ECO:0000256" key="2">
    <source>
        <dbReference type="ARBA" id="ARBA00022606"/>
    </source>
</evidence>
<feature type="repeat" description="ANK" evidence="8">
    <location>
        <begin position="273"/>
        <end position="296"/>
    </location>
</feature>
<dbReference type="PANTHER" id="PTHR47143:SF1">
    <property type="entry name" value="ION_TRANS DOMAIN-CONTAINING PROTEIN"/>
    <property type="match status" value="1"/>
</dbReference>
<keyword evidence="11" id="KW-1185">Reference proteome</keyword>
<keyword evidence="5" id="KW-0406">Ion transport</keyword>
<feature type="repeat" description="ANK" evidence="8">
    <location>
        <begin position="353"/>
        <end position="382"/>
    </location>
</feature>
<dbReference type="GO" id="GO:0034220">
    <property type="term" value="P:monoatomic ion transmembrane transport"/>
    <property type="evidence" value="ECO:0007669"/>
    <property type="project" value="UniProtKB-KW"/>
</dbReference>
<dbReference type="InterPro" id="IPR002110">
    <property type="entry name" value="Ankyrin_rpt"/>
</dbReference>
<keyword evidence="9" id="KW-0472">Membrane</keyword>
<gene>
    <name evidence="10" type="ORF">JXQ802_LOCUS29211</name>
</gene>
<proteinExistence type="predicted"/>
<feature type="repeat" description="ANK" evidence="8">
    <location>
        <begin position="201"/>
        <end position="233"/>
    </location>
</feature>
<dbReference type="Pfam" id="PF00023">
    <property type="entry name" value="Ank"/>
    <property type="match status" value="1"/>
</dbReference>
<dbReference type="AlphaFoldDB" id="A0A815DAV1"/>
<keyword evidence="1" id="KW-0813">Transport</keyword>
<organism evidence="10 11">
    <name type="scientific">Rotaria sordida</name>
    <dbReference type="NCBI Taxonomy" id="392033"/>
    <lineage>
        <taxon>Eukaryota</taxon>
        <taxon>Metazoa</taxon>
        <taxon>Spiralia</taxon>
        <taxon>Gnathifera</taxon>
        <taxon>Rotifera</taxon>
        <taxon>Eurotatoria</taxon>
        <taxon>Bdelloidea</taxon>
        <taxon>Philodinida</taxon>
        <taxon>Philodinidae</taxon>
        <taxon>Rotaria</taxon>
    </lineage>
</organism>
<evidence type="ECO:0000256" key="7">
    <source>
        <dbReference type="ARBA" id="ARBA00023303"/>
    </source>
</evidence>
<feature type="transmembrane region" description="Helical" evidence="9">
    <location>
        <begin position="879"/>
        <end position="898"/>
    </location>
</feature>
<dbReference type="SMART" id="SM00248">
    <property type="entry name" value="ANK"/>
    <property type="match status" value="15"/>
</dbReference>
<feature type="repeat" description="ANK" evidence="8">
    <location>
        <begin position="589"/>
        <end position="621"/>
    </location>
</feature>
<dbReference type="InterPro" id="IPR036770">
    <property type="entry name" value="Ankyrin_rpt-contain_sf"/>
</dbReference>
<dbReference type="GO" id="GO:0022857">
    <property type="term" value="F:transmembrane transporter activity"/>
    <property type="evidence" value="ECO:0007669"/>
    <property type="project" value="TreeGrafter"/>
</dbReference>
<evidence type="ECO:0000256" key="1">
    <source>
        <dbReference type="ARBA" id="ARBA00022448"/>
    </source>
</evidence>
<comment type="caution">
    <text evidence="10">The sequence shown here is derived from an EMBL/GenBank/DDBJ whole genome shotgun (WGS) entry which is preliminary data.</text>
</comment>
<protein>
    <recommendedName>
        <fullName evidence="12">Transient receptor potential cation channel subfamily A member 1</fullName>
    </recommendedName>
</protein>
<feature type="transmembrane region" description="Helical" evidence="9">
    <location>
        <begin position="838"/>
        <end position="859"/>
    </location>
</feature>
<feature type="transmembrane region" description="Helical" evidence="9">
    <location>
        <begin position="987"/>
        <end position="1007"/>
    </location>
</feature>
<dbReference type="Gene3D" id="1.25.40.20">
    <property type="entry name" value="Ankyrin repeat-containing domain"/>
    <property type="match status" value="4"/>
</dbReference>
<dbReference type="PROSITE" id="PS50297">
    <property type="entry name" value="ANK_REP_REGION"/>
    <property type="match status" value="4"/>
</dbReference>
<feature type="repeat" description="ANK" evidence="8">
    <location>
        <begin position="240"/>
        <end position="272"/>
    </location>
</feature>
<name>A0A815DAV1_9BILA</name>
<feature type="transmembrane region" description="Helical" evidence="9">
    <location>
        <begin position="1042"/>
        <end position="1065"/>
    </location>
</feature>
<keyword evidence="3" id="KW-0677">Repeat</keyword>
<dbReference type="EMBL" id="CAJNOL010001135">
    <property type="protein sequence ID" value="CAF1295334.1"/>
    <property type="molecule type" value="Genomic_DNA"/>
</dbReference>
<keyword evidence="7" id="KW-0407">Ion channel</keyword>
<evidence type="ECO:0000256" key="4">
    <source>
        <dbReference type="ARBA" id="ARBA00023043"/>
    </source>
</evidence>
<evidence type="ECO:0000313" key="10">
    <source>
        <dbReference type="EMBL" id="CAF1295334.1"/>
    </source>
</evidence>
<keyword evidence="2" id="KW-0716">Sensory transduction</keyword>
<evidence type="ECO:0000313" key="11">
    <source>
        <dbReference type="Proteomes" id="UP000663870"/>
    </source>
</evidence>
<dbReference type="GO" id="GO:1902495">
    <property type="term" value="C:transmembrane transporter complex"/>
    <property type="evidence" value="ECO:0007669"/>
    <property type="project" value="TreeGrafter"/>
</dbReference>
<sequence length="1188" mass="136933">MDVHENQQNLLSNTSLSVIDEEIITEETPLTTIQTDEEVIPFIIPEVYNWNTSLISEICREGDIYRLSLFIEYSRQMSSCAEHASQIVDRLDVDTGLSPLHHAARHQQLHICVMLLSNIKFVFGVNIKDENGRTPIHSAFRSSNNISNIENQFMTEIDFGNQIQDFQIWQEEYIEKILPSHHPIIYLFAKTNGDINMRDKYLLTPLHYAVANQNFAGVKQLITLNADIEAKSDGMPQDRQGIRPLHLACKEGYLSIVEYLIEQGTQIDVIDTDSWTPLHYACSKGHLDIVKLIYSNEKTFFQKLLLMKTNTDATCLHLAVQSGNIELVEYILTKFTSDNIKLLINQLSEPFGTPLHIAAKFCDPSMIHLLYDNGADPSILNSNKQSPLHIACGLNRLSIVQEFYNLTQSSLLEIKDEHGRTVLSVTTHLDIIDQLITFGADISSLDNNDMNAIMVAVSTGQITIVNRLLSTINHQSLPILDQIESKNQRSIFLIAVQTGSIDMCSLILTHPYIRWDTIDKHRMNAFHIAARNNHYELVTLLCNHIQQSTKLQSMTSHSNSITTIIDSDRSNVEQTSSILRLYIDAQNEDGKTPLHLASEQGHTSCIEILLKYNANVLLENYLNQLPLHVAIQNGHSQCVDLLLKACTKYMTEFQSILSRRQLPIMIACQYGFVDIVKLLISQNIGINYEINFNYNKEKNPLEIAIKYRQVETVHILLEHPQCEQWLMSIRHSNKNIHQTPLRDLIRYIPECAQHAFDKLISKTNEFDFAGNIFQRTTYTYKYIDDYFINNNKLYTTKSRQLYRNHPLIIALDSEHHFLLEHPLSKQLMLRKWKLYRPFFYFPRILAFLLLFILTFYVLITPAPNIKSSKYISLSITTHLTIRWIIIILSIINLLKIFLEIILFHGLRVPFAQLFGLMSFLSSIIAFIPYEKEINNNNNNNNISWQWQLVSFSILFQWFNIAVILRSVPFVGNFIVMIESILIKFASLFFVMFPLLIAFTLSIKMIFFNQPAFVTVTKAIHKSSSMIVGEFDYETLFFSKSTFTAAAFLFIPFIVIMTIVFMNLLLGITVGDIKSSMENARAKANAYWIRELIYIESTLPSKTWLKFNTIEYESIDHYLDDIIKNNKDQQDENESLINQSYGSEFRKLYDILDMLCTQAKQILDYEINLEQMLEPLLAIRKSRDLSGSF</sequence>